<dbReference type="Gene3D" id="3.30.70.270">
    <property type="match status" value="1"/>
</dbReference>
<dbReference type="Gene3D" id="3.40.50.2300">
    <property type="match status" value="1"/>
</dbReference>
<accession>A0A1Z4V0F1</accession>
<evidence type="ECO:0000256" key="1">
    <source>
        <dbReference type="PROSITE-ProRule" id="PRU00169"/>
    </source>
</evidence>
<dbReference type="Pfam" id="PF00990">
    <property type="entry name" value="GGDEF"/>
    <property type="match status" value="1"/>
</dbReference>
<sequence length="577" mass="66874">MYMNTILIIEDERQIRENIQEILELHGFITVTAEDGLEGLRMAEKHHPDIILCDVMMPNLDGYGLIEALRQKPLTAEIPFIFLTAKAEHRDQRQGMLLGADDYLTKPFEVNELLEAISTRLEKRQLLTQRYKTQIQQMETEIYDLVRHDSLTGLPNQLFLEEYFNQNRLQAYNQNQFLPLLLIDINFVYHTKLLFKPSFKHLLMKDVAAQLNKLNSSNQTIDFMAYLETDQLALLLKPVQDGSIAADISQQILDSLSQPLIVNVNDQEISVQAKIGIACYPNDALQLGELLTHAEVTLEHYRLENGNFYRFYNQEILDVVFRKLILESDFLQAIENKEFQLYYQPQINITTEKVVGVEALIHWQHPEYGIISPAEFIPIAEQSGFIIPLGEWILRRACQQLKNLQAEGLANFKLAVNISPFQFTQENFVQNINDIITNENFNPELLELELTETVFIQDIELVKEKIDMLKNYRIQVSIDDFGTGYSSFKYLHEFSFSHLKIDRYFISNVDKVENKQCILQSIIQLANTLKVNIIAEGVETNEEVNWLKQNNCEVIQGYFLSRPLSIEDLKVFLLANN</sequence>
<evidence type="ECO:0000259" key="4">
    <source>
        <dbReference type="PROSITE" id="PS50887"/>
    </source>
</evidence>
<evidence type="ECO:0000313" key="6">
    <source>
        <dbReference type="Proteomes" id="UP000218702"/>
    </source>
</evidence>
<dbReference type="GO" id="GO:0071111">
    <property type="term" value="F:cyclic-guanylate-specific phosphodiesterase activity"/>
    <property type="evidence" value="ECO:0007669"/>
    <property type="project" value="InterPro"/>
</dbReference>
<name>A0A1Z4V0F1_9CYAN</name>
<dbReference type="PROSITE" id="PS50887">
    <property type="entry name" value="GGDEF"/>
    <property type="match status" value="1"/>
</dbReference>
<dbReference type="SUPFAM" id="SSF52172">
    <property type="entry name" value="CheY-like"/>
    <property type="match status" value="1"/>
</dbReference>
<dbReference type="Gene3D" id="3.20.20.450">
    <property type="entry name" value="EAL domain"/>
    <property type="match status" value="1"/>
</dbReference>
<dbReference type="SMART" id="SM00267">
    <property type="entry name" value="GGDEF"/>
    <property type="match status" value="1"/>
</dbReference>
<dbReference type="InterPro" id="IPR000160">
    <property type="entry name" value="GGDEF_dom"/>
</dbReference>
<dbReference type="Pfam" id="PF00563">
    <property type="entry name" value="EAL"/>
    <property type="match status" value="1"/>
</dbReference>
<dbReference type="PANTHER" id="PTHR33121:SF71">
    <property type="entry name" value="OXYGEN SENSOR PROTEIN DOSP"/>
    <property type="match status" value="1"/>
</dbReference>
<dbReference type="GO" id="GO:0000160">
    <property type="term" value="P:phosphorelay signal transduction system"/>
    <property type="evidence" value="ECO:0007669"/>
    <property type="project" value="InterPro"/>
</dbReference>
<dbReference type="SMART" id="SM00448">
    <property type="entry name" value="REC"/>
    <property type="match status" value="1"/>
</dbReference>
<dbReference type="PANTHER" id="PTHR33121">
    <property type="entry name" value="CYCLIC DI-GMP PHOSPHODIESTERASE PDEF"/>
    <property type="match status" value="1"/>
</dbReference>
<evidence type="ECO:0000259" key="2">
    <source>
        <dbReference type="PROSITE" id="PS50110"/>
    </source>
</evidence>
<feature type="domain" description="GGDEF" evidence="4">
    <location>
        <begin position="176"/>
        <end position="314"/>
    </location>
</feature>
<protein>
    <submittedName>
        <fullName evidence="5">Response regulator receiver modulated diguanylate cyclase/phosphodiesterase</fullName>
    </submittedName>
</protein>
<dbReference type="KEGG" id="dcm:NIES806_10330"/>
<evidence type="ECO:0000259" key="3">
    <source>
        <dbReference type="PROSITE" id="PS50883"/>
    </source>
</evidence>
<dbReference type="SMART" id="SM00052">
    <property type="entry name" value="EAL"/>
    <property type="match status" value="1"/>
</dbReference>
<keyword evidence="1" id="KW-0597">Phosphoprotein</keyword>
<reference evidence="5 6" key="1">
    <citation type="submission" date="2017-06" db="EMBL/GenBank/DDBJ databases">
        <title>Genome sequencing of cyanobaciteial culture collection at National Institute for Environmental Studies (NIES).</title>
        <authorList>
            <person name="Hirose Y."/>
            <person name="Shimura Y."/>
            <person name="Fujisawa T."/>
            <person name="Nakamura Y."/>
            <person name="Kawachi M."/>
        </authorList>
    </citation>
    <scope>NUCLEOTIDE SEQUENCE [LARGE SCALE GENOMIC DNA]</scope>
    <source>
        <strain evidence="5 6">NIES-806</strain>
    </source>
</reference>
<dbReference type="Proteomes" id="UP000218702">
    <property type="component" value="Chromosome"/>
</dbReference>
<dbReference type="CDD" id="cd17574">
    <property type="entry name" value="REC_OmpR"/>
    <property type="match status" value="1"/>
</dbReference>
<dbReference type="InterPro" id="IPR001633">
    <property type="entry name" value="EAL_dom"/>
</dbReference>
<dbReference type="EMBL" id="AP018316">
    <property type="protein sequence ID" value="BAZ84839.1"/>
    <property type="molecule type" value="Genomic_DNA"/>
</dbReference>
<evidence type="ECO:0000313" key="5">
    <source>
        <dbReference type="EMBL" id="BAZ84839.1"/>
    </source>
</evidence>
<proteinExistence type="predicted"/>
<dbReference type="AlphaFoldDB" id="A0A1Z4V0F1"/>
<feature type="domain" description="Response regulatory" evidence="2">
    <location>
        <begin position="5"/>
        <end position="121"/>
    </location>
</feature>
<dbReference type="Pfam" id="PF00072">
    <property type="entry name" value="Response_reg"/>
    <property type="match status" value="1"/>
</dbReference>
<gene>
    <name evidence="5" type="ORF">NIES806_10330</name>
</gene>
<dbReference type="InterPro" id="IPR029787">
    <property type="entry name" value="Nucleotide_cyclase"/>
</dbReference>
<dbReference type="PROSITE" id="PS50883">
    <property type="entry name" value="EAL"/>
    <property type="match status" value="1"/>
</dbReference>
<dbReference type="InterPro" id="IPR011006">
    <property type="entry name" value="CheY-like_superfamily"/>
</dbReference>
<feature type="domain" description="EAL" evidence="3">
    <location>
        <begin position="323"/>
        <end position="577"/>
    </location>
</feature>
<dbReference type="FunFam" id="3.20.20.450:FF:000001">
    <property type="entry name" value="Cyclic di-GMP phosphodiesterase yahA"/>
    <property type="match status" value="1"/>
</dbReference>
<dbReference type="CDD" id="cd01948">
    <property type="entry name" value="EAL"/>
    <property type="match status" value="1"/>
</dbReference>
<dbReference type="InterPro" id="IPR035919">
    <property type="entry name" value="EAL_sf"/>
</dbReference>
<dbReference type="SUPFAM" id="SSF141868">
    <property type="entry name" value="EAL domain-like"/>
    <property type="match status" value="1"/>
</dbReference>
<dbReference type="PROSITE" id="PS50110">
    <property type="entry name" value="RESPONSE_REGULATORY"/>
    <property type="match status" value="1"/>
</dbReference>
<organism evidence="5 6">
    <name type="scientific">Dolichospermum compactum NIES-806</name>
    <dbReference type="NCBI Taxonomy" id="1973481"/>
    <lineage>
        <taxon>Bacteria</taxon>
        <taxon>Bacillati</taxon>
        <taxon>Cyanobacteriota</taxon>
        <taxon>Cyanophyceae</taxon>
        <taxon>Nostocales</taxon>
        <taxon>Aphanizomenonaceae</taxon>
        <taxon>Dolichospermum</taxon>
        <taxon>Dolichospermum compactum</taxon>
    </lineage>
</organism>
<dbReference type="InterPro" id="IPR001789">
    <property type="entry name" value="Sig_transdc_resp-reg_receiver"/>
</dbReference>
<dbReference type="NCBIfam" id="TIGR00254">
    <property type="entry name" value="GGDEF"/>
    <property type="match status" value="1"/>
</dbReference>
<keyword evidence="6" id="KW-1185">Reference proteome</keyword>
<dbReference type="InterPro" id="IPR050706">
    <property type="entry name" value="Cyclic-di-GMP_PDE-like"/>
</dbReference>
<feature type="modified residue" description="4-aspartylphosphate" evidence="1">
    <location>
        <position position="54"/>
    </location>
</feature>
<dbReference type="InterPro" id="IPR043128">
    <property type="entry name" value="Rev_trsase/Diguanyl_cyclase"/>
</dbReference>
<dbReference type="SUPFAM" id="SSF55073">
    <property type="entry name" value="Nucleotide cyclase"/>
    <property type="match status" value="1"/>
</dbReference>